<evidence type="ECO:0000313" key="3">
    <source>
        <dbReference type="Proteomes" id="UP000653305"/>
    </source>
</evidence>
<reference evidence="2" key="1">
    <citation type="submission" date="2020-07" db="EMBL/GenBank/DDBJ databases">
        <title>Ethylene signaling mediates host invasion by parasitic plants.</title>
        <authorList>
            <person name="Yoshida S."/>
        </authorList>
    </citation>
    <scope>NUCLEOTIDE SEQUENCE</scope>
    <source>
        <strain evidence="2">Okayama</strain>
    </source>
</reference>
<organism evidence="2 3">
    <name type="scientific">Phtheirospermum japonicum</name>
    <dbReference type="NCBI Taxonomy" id="374723"/>
    <lineage>
        <taxon>Eukaryota</taxon>
        <taxon>Viridiplantae</taxon>
        <taxon>Streptophyta</taxon>
        <taxon>Embryophyta</taxon>
        <taxon>Tracheophyta</taxon>
        <taxon>Spermatophyta</taxon>
        <taxon>Magnoliopsida</taxon>
        <taxon>eudicotyledons</taxon>
        <taxon>Gunneridae</taxon>
        <taxon>Pentapetalae</taxon>
        <taxon>asterids</taxon>
        <taxon>lamiids</taxon>
        <taxon>Lamiales</taxon>
        <taxon>Orobanchaceae</taxon>
        <taxon>Orobanchaceae incertae sedis</taxon>
        <taxon>Phtheirospermum</taxon>
    </lineage>
</organism>
<name>A0A830DA82_9LAMI</name>
<keyword evidence="3" id="KW-1185">Reference proteome</keyword>
<feature type="region of interest" description="Disordered" evidence="1">
    <location>
        <begin position="118"/>
        <end position="137"/>
    </location>
</feature>
<dbReference type="Proteomes" id="UP000653305">
    <property type="component" value="Unassembled WGS sequence"/>
</dbReference>
<accession>A0A830DA82</accession>
<dbReference type="AlphaFoldDB" id="A0A830DA82"/>
<evidence type="ECO:0000313" key="2">
    <source>
        <dbReference type="EMBL" id="GFQ04006.1"/>
    </source>
</evidence>
<feature type="region of interest" description="Disordered" evidence="1">
    <location>
        <begin position="1"/>
        <end position="43"/>
    </location>
</feature>
<gene>
    <name evidence="2" type="ORF">PHJA_002544500</name>
</gene>
<protein>
    <submittedName>
        <fullName evidence="2">Zinc finger CCCH domain-containing protein 2</fullName>
    </submittedName>
</protein>
<feature type="compositionally biased region" description="Basic residues" evidence="1">
    <location>
        <begin position="122"/>
        <end position="137"/>
    </location>
</feature>
<feature type="compositionally biased region" description="Low complexity" evidence="1">
    <location>
        <begin position="18"/>
        <end position="43"/>
    </location>
</feature>
<dbReference type="EMBL" id="BMAC01000894">
    <property type="protein sequence ID" value="GFQ04006.1"/>
    <property type="molecule type" value="Genomic_DNA"/>
</dbReference>
<feature type="region of interest" description="Disordered" evidence="1">
    <location>
        <begin position="92"/>
        <end position="112"/>
    </location>
</feature>
<sequence length="137" mass="14480">MIGRSARSPIPARSLPEGTRAGTTTPAARAPTTAGAIAGGATPVSTRTVFSSAGSTWRAIVRSTVRMGPIAGAGSASSLTRLSSSESCRTPAVRMGRHDDPNTTHSWYSGFPRNRRCSILPRRLRRPARRRSHPASS</sequence>
<comment type="caution">
    <text evidence="2">The sequence shown here is derived from an EMBL/GenBank/DDBJ whole genome shotgun (WGS) entry which is preliminary data.</text>
</comment>
<proteinExistence type="predicted"/>
<evidence type="ECO:0000256" key="1">
    <source>
        <dbReference type="SAM" id="MobiDB-lite"/>
    </source>
</evidence>